<feature type="compositionally biased region" description="Basic and acidic residues" evidence="1">
    <location>
        <begin position="8"/>
        <end position="23"/>
    </location>
</feature>
<dbReference type="EMBL" id="JFBX01000928">
    <property type="protein sequence ID" value="KXH24956.1"/>
    <property type="molecule type" value="Genomic_DNA"/>
</dbReference>
<feature type="transmembrane region" description="Helical" evidence="2">
    <location>
        <begin position="128"/>
        <end position="151"/>
    </location>
</feature>
<reference evidence="3 4" key="1">
    <citation type="submission" date="2014-02" db="EMBL/GenBank/DDBJ databases">
        <title>The genome sequence of Colletotrichum simmondsii CBS122122.</title>
        <authorList>
            <person name="Baroncelli R."/>
            <person name="Thon M.R."/>
        </authorList>
    </citation>
    <scope>NUCLEOTIDE SEQUENCE [LARGE SCALE GENOMIC DNA]</scope>
    <source>
        <strain evidence="3 4">CBS122122</strain>
    </source>
</reference>
<accession>A0A135RMM3</accession>
<feature type="region of interest" description="Disordered" evidence="1">
    <location>
        <begin position="663"/>
        <end position="683"/>
    </location>
</feature>
<feature type="transmembrane region" description="Helical" evidence="2">
    <location>
        <begin position="610"/>
        <end position="630"/>
    </location>
</feature>
<protein>
    <submittedName>
        <fullName evidence="3">Uncharacterized protein</fullName>
    </submittedName>
</protein>
<feature type="transmembrane region" description="Helical" evidence="2">
    <location>
        <begin position="240"/>
        <end position="262"/>
    </location>
</feature>
<comment type="caution">
    <text evidence="3">The sequence shown here is derived from an EMBL/GenBank/DDBJ whole genome shotgun (WGS) entry which is preliminary data.</text>
</comment>
<keyword evidence="2" id="KW-1133">Transmembrane helix</keyword>
<feature type="region of interest" description="Disordered" evidence="1">
    <location>
        <begin position="1"/>
        <end position="36"/>
    </location>
</feature>
<gene>
    <name evidence="3" type="ORF">CSIM01_10011</name>
</gene>
<dbReference type="AlphaFoldDB" id="A0A135RMM3"/>
<evidence type="ECO:0000256" key="1">
    <source>
        <dbReference type="SAM" id="MobiDB-lite"/>
    </source>
</evidence>
<evidence type="ECO:0000313" key="4">
    <source>
        <dbReference type="Proteomes" id="UP000070328"/>
    </source>
</evidence>
<feature type="transmembrane region" description="Helical" evidence="2">
    <location>
        <begin position="172"/>
        <end position="193"/>
    </location>
</feature>
<dbReference type="OrthoDB" id="5139479at2759"/>
<evidence type="ECO:0000313" key="3">
    <source>
        <dbReference type="EMBL" id="KXH24956.1"/>
    </source>
</evidence>
<keyword evidence="2" id="KW-0472">Membrane</keyword>
<dbReference type="Proteomes" id="UP000070328">
    <property type="component" value="Unassembled WGS sequence"/>
</dbReference>
<evidence type="ECO:0000256" key="2">
    <source>
        <dbReference type="SAM" id="Phobius"/>
    </source>
</evidence>
<feature type="transmembrane region" description="Helical" evidence="2">
    <location>
        <begin position="205"/>
        <end position="228"/>
    </location>
</feature>
<name>A0A135RMM3_9PEZI</name>
<proteinExistence type="predicted"/>
<keyword evidence="4" id="KW-1185">Reference proteome</keyword>
<sequence length="710" mass="77494">MTMASPQPRHETIDLDDFNEHARAPRNVPQQGIWSNRKNTEDHRRWSIIELAGDNHSDWPRYAKVEEASSAHPSPLKTTVSFNQTNFLHPPTPDREDCSYSHKGNDFNDTISLTSKSHKDGDKKTSPFVWWTLCLWLVGVMMLTLTAVYSTGSAKALMRQNFFVASPSNSILILRVMTELCALVLAALVVVVVEDLQWALASRPGGVSLLHFVGLDAGTGVWGLLRLLATAEWRQKYSSLFRLLVICSIPLPGIILMGAISIELVTFPEKTYNVSAGIAPFNASYIYEIRQSTATALLVQMGSPAWSDRDSFSLDPLHQGVGKCTGNDGGWAPCDESHLLTGGVVSIAPQADNLTSYPNSAAYVVPNTRVVQLEYGRVHDLDGLRTNGTCFLIGADSAASYWCAAVGKQKGLLFGKNSNDWLCTLLCDLEADNFLPGSAYCPIALQLTSSCINNTAWTNPLELSSSLYVYSRYATVTYDRGNFSILDVSDMTPPKQDIIGLDEYMLSLSAVVPGFNKSGPATKGDNSALAIYAVTALPINDSEVAKKQSLRAVRKALSVPFSYFHANYFSSGPSIWELKTPREGLPEDMYSTLSISILSHQVVAGIVSRWLFVTVAGIILCISLAIIIATSRVCVKRPERCGYPTLDFAAVCAVRGGIPSNSPEWGNAQEPANHERGHASGLHRSLTQLGQKPQPFGVAKNIKNERVILS</sequence>
<organism evidence="3 4">
    <name type="scientific">Colletotrichum simmondsii</name>
    <dbReference type="NCBI Taxonomy" id="703756"/>
    <lineage>
        <taxon>Eukaryota</taxon>
        <taxon>Fungi</taxon>
        <taxon>Dikarya</taxon>
        <taxon>Ascomycota</taxon>
        <taxon>Pezizomycotina</taxon>
        <taxon>Sordariomycetes</taxon>
        <taxon>Hypocreomycetidae</taxon>
        <taxon>Glomerellales</taxon>
        <taxon>Glomerellaceae</taxon>
        <taxon>Colletotrichum</taxon>
        <taxon>Colletotrichum acutatum species complex</taxon>
    </lineage>
</organism>
<keyword evidence="2" id="KW-0812">Transmembrane</keyword>